<geneLocation type="plasmid" evidence="1">
    <name>p716811-VIM</name>
</geneLocation>
<dbReference type="EMBL" id="MN310372">
    <property type="protein sequence ID" value="QFX76867.1"/>
    <property type="molecule type" value="Genomic_DNA"/>
</dbReference>
<organism evidence="1">
    <name type="scientific">Pseudomonas putida</name>
    <name type="common">Arthrobacter siderocapsulatus</name>
    <dbReference type="NCBI Taxonomy" id="303"/>
    <lineage>
        <taxon>Bacteria</taxon>
        <taxon>Pseudomonadati</taxon>
        <taxon>Pseudomonadota</taxon>
        <taxon>Gammaproteobacteria</taxon>
        <taxon>Pseudomonadales</taxon>
        <taxon>Pseudomonadaceae</taxon>
        <taxon>Pseudomonas</taxon>
    </lineage>
</organism>
<dbReference type="AlphaFoldDB" id="A0A6B7Q0M2"/>
<protein>
    <submittedName>
        <fullName evidence="1">Uncharacterized protein</fullName>
    </submittedName>
</protein>
<proteinExistence type="predicted"/>
<sequence length="37" mass="4339">MCNWRHWRLSDLFTVKTLGGSTPYRGYRELLINIPSG</sequence>
<accession>A0A6B7Q0M2</accession>
<evidence type="ECO:0000313" key="1">
    <source>
        <dbReference type="EMBL" id="QFX76867.1"/>
    </source>
</evidence>
<keyword evidence="1" id="KW-0614">Plasmid</keyword>
<reference evidence="1" key="1">
    <citation type="submission" date="2019-08" db="EMBL/GenBank/DDBJ databases">
        <authorList>
            <person name="Zhou D."/>
            <person name="Chen F."/>
        </authorList>
    </citation>
    <scope>NUCLEOTIDE SEQUENCE</scope>
    <source>
        <strain evidence="1">150716811</strain>
        <plasmid evidence="1">p716811-VIM</plasmid>
    </source>
</reference>
<name>A0A6B7Q0M2_PSEPU</name>